<feature type="signal peptide" evidence="1">
    <location>
        <begin position="1"/>
        <end position="18"/>
    </location>
</feature>
<feature type="chain" id="PRO_5002169594" evidence="1">
    <location>
        <begin position="19"/>
        <end position="263"/>
    </location>
</feature>
<gene>
    <name evidence="3" type="primary">PHLGI244900</name>
    <name evidence="3" type="ORF">PHLGIDRAFT_244900</name>
</gene>
<proteinExistence type="predicted"/>
<dbReference type="HOGENOM" id="CLU_040908_4_0_1"/>
<dbReference type="OrthoDB" id="5959761at2759"/>
<keyword evidence="4" id="KW-1185">Reference proteome</keyword>
<keyword evidence="1" id="KW-0732">Signal</keyword>
<accession>A0A0C3RSH5</accession>
<dbReference type="SUPFAM" id="SSF51445">
    <property type="entry name" value="(Trans)glycosidases"/>
    <property type="match status" value="1"/>
</dbReference>
<dbReference type="Proteomes" id="UP000053257">
    <property type="component" value="Unassembled WGS sequence"/>
</dbReference>
<dbReference type="InterPro" id="IPR017853">
    <property type="entry name" value="GH"/>
</dbReference>
<organism evidence="3 4">
    <name type="scientific">Phlebiopsis gigantea (strain 11061_1 CR5-6)</name>
    <name type="common">White-rot fungus</name>
    <name type="synonym">Peniophora gigantea</name>
    <dbReference type="NCBI Taxonomy" id="745531"/>
    <lineage>
        <taxon>Eukaryota</taxon>
        <taxon>Fungi</taxon>
        <taxon>Dikarya</taxon>
        <taxon>Basidiomycota</taxon>
        <taxon>Agaricomycotina</taxon>
        <taxon>Agaricomycetes</taxon>
        <taxon>Polyporales</taxon>
        <taxon>Phanerochaetaceae</taxon>
        <taxon>Phlebiopsis</taxon>
    </lineage>
</organism>
<dbReference type="EMBL" id="KN840622">
    <property type="protein sequence ID" value="KIP03326.1"/>
    <property type="molecule type" value="Genomic_DNA"/>
</dbReference>
<dbReference type="Gene3D" id="3.20.20.80">
    <property type="entry name" value="Glycosidases"/>
    <property type="match status" value="1"/>
</dbReference>
<dbReference type="GO" id="GO:0009277">
    <property type="term" value="C:fungal-type cell wall"/>
    <property type="evidence" value="ECO:0007669"/>
    <property type="project" value="TreeGrafter"/>
</dbReference>
<evidence type="ECO:0000256" key="1">
    <source>
        <dbReference type="SAM" id="SignalP"/>
    </source>
</evidence>
<dbReference type="STRING" id="745531.A0A0C3RSH5"/>
<name>A0A0C3RSH5_PHLG1</name>
<dbReference type="InterPro" id="IPR024655">
    <property type="entry name" value="Asl1_glyco_hydro_catalytic"/>
</dbReference>
<dbReference type="Pfam" id="PF11790">
    <property type="entry name" value="Glyco_hydro_cc"/>
    <property type="match status" value="1"/>
</dbReference>
<keyword evidence="3" id="KW-0378">Hydrolase</keyword>
<evidence type="ECO:0000313" key="4">
    <source>
        <dbReference type="Proteomes" id="UP000053257"/>
    </source>
</evidence>
<dbReference type="PANTHER" id="PTHR34154">
    <property type="entry name" value="ALKALI-SENSITIVE LINKAGE PROTEIN 1"/>
    <property type="match status" value="1"/>
</dbReference>
<reference evidence="3 4" key="1">
    <citation type="journal article" date="2014" name="PLoS Genet.">
        <title>Analysis of the Phlebiopsis gigantea genome, transcriptome and secretome provides insight into its pioneer colonization strategies of wood.</title>
        <authorList>
            <person name="Hori C."/>
            <person name="Ishida T."/>
            <person name="Igarashi K."/>
            <person name="Samejima M."/>
            <person name="Suzuki H."/>
            <person name="Master E."/>
            <person name="Ferreira P."/>
            <person name="Ruiz-Duenas F.J."/>
            <person name="Held B."/>
            <person name="Canessa P."/>
            <person name="Larrondo L.F."/>
            <person name="Schmoll M."/>
            <person name="Druzhinina I.S."/>
            <person name="Kubicek C.P."/>
            <person name="Gaskell J.A."/>
            <person name="Kersten P."/>
            <person name="St John F."/>
            <person name="Glasner J."/>
            <person name="Sabat G."/>
            <person name="Splinter BonDurant S."/>
            <person name="Syed K."/>
            <person name="Yadav J."/>
            <person name="Mgbeahuruike A.C."/>
            <person name="Kovalchuk A."/>
            <person name="Asiegbu F.O."/>
            <person name="Lackner G."/>
            <person name="Hoffmeister D."/>
            <person name="Rencoret J."/>
            <person name="Gutierrez A."/>
            <person name="Sun H."/>
            <person name="Lindquist E."/>
            <person name="Barry K."/>
            <person name="Riley R."/>
            <person name="Grigoriev I.V."/>
            <person name="Henrissat B."/>
            <person name="Kues U."/>
            <person name="Berka R.M."/>
            <person name="Martinez A.T."/>
            <person name="Covert S.F."/>
            <person name="Blanchette R.A."/>
            <person name="Cullen D."/>
        </authorList>
    </citation>
    <scope>NUCLEOTIDE SEQUENCE [LARGE SCALE GENOMIC DNA]</scope>
    <source>
        <strain evidence="3 4">11061_1 CR5-6</strain>
    </source>
</reference>
<dbReference type="GO" id="GO:0016787">
    <property type="term" value="F:hydrolase activity"/>
    <property type="evidence" value="ECO:0007669"/>
    <property type="project" value="UniProtKB-KW"/>
</dbReference>
<evidence type="ECO:0000259" key="2">
    <source>
        <dbReference type="Pfam" id="PF11790"/>
    </source>
</evidence>
<sequence>MKCFALSALLAALAGAHALAIGSVSGNETLYARAASTKRGASYNDPTLTKNFGSKVTWAYNWDQVPGALPSKYEYTPMLWGLKSGLPNTWSANAQAAINNGATHLLGFNEPDLSSQANLSPADAAAAWKTYMQPFAGKAKLCSPAIANGAAPMGQAWLDSFLAACTGCTVDCIAIHIYDSATNVAYYQSYISGVGTKYGKPVWVTEFGASGTLAQQEAFMQTMLPYLDGLSSVQRYAYFMAGQDILVDSTGALTALGQAYNSD</sequence>
<dbReference type="GO" id="GO:0071966">
    <property type="term" value="P:fungal-type cell wall polysaccharide metabolic process"/>
    <property type="evidence" value="ECO:0007669"/>
    <property type="project" value="TreeGrafter"/>
</dbReference>
<dbReference type="AlphaFoldDB" id="A0A0C3RSH5"/>
<feature type="domain" description="Asl1-like glycosyl hydrolase catalytic" evidence="2">
    <location>
        <begin position="40"/>
        <end position="260"/>
    </location>
</feature>
<dbReference type="PANTHER" id="PTHR34154:SF10">
    <property type="entry name" value="ASL1-LIKE GLYCOSYL HYDROLASE CATALYTIC DOMAIN-CONTAINING PROTEIN"/>
    <property type="match status" value="1"/>
</dbReference>
<protein>
    <submittedName>
        <fullName evidence="3">Glycoside hydrolase family 128 protein</fullName>
    </submittedName>
</protein>
<dbReference type="InterPro" id="IPR053183">
    <property type="entry name" value="ASL1"/>
</dbReference>
<evidence type="ECO:0000313" key="3">
    <source>
        <dbReference type="EMBL" id="KIP03326.1"/>
    </source>
</evidence>